<protein>
    <submittedName>
        <fullName evidence="1">13641_t:CDS:1</fullName>
    </submittedName>
</protein>
<reference evidence="1 2" key="1">
    <citation type="submission" date="2021-06" db="EMBL/GenBank/DDBJ databases">
        <authorList>
            <person name="Kallberg Y."/>
            <person name="Tangrot J."/>
            <person name="Rosling A."/>
        </authorList>
    </citation>
    <scope>NUCLEOTIDE SEQUENCE [LARGE SCALE GENOMIC DNA]</scope>
    <source>
        <strain evidence="1 2">120-4 pot B 10/14</strain>
    </source>
</reference>
<dbReference type="EMBL" id="CAJVQB010019977">
    <property type="protein sequence ID" value="CAG8792989.1"/>
    <property type="molecule type" value="Genomic_DNA"/>
</dbReference>
<name>A0ABN7VQQ4_GIGMA</name>
<keyword evidence="2" id="KW-1185">Reference proteome</keyword>
<organism evidence="1 2">
    <name type="scientific">Gigaspora margarita</name>
    <dbReference type="NCBI Taxonomy" id="4874"/>
    <lineage>
        <taxon>Eukaryota</taxon>
        <taxon>Fungi</taxon>
        <taxon>Fungi incertae sedis</taxon>
        <taxon>Mucoromycota</taxon>
        <taxon>Glomeromycotina</taxon>
        <taxon>Glomeromycetes</taxon>
        <taxon>Diversisporales</taxon>
        <taxon>Gigasporaceae</taxon>
        <taxon>Gigaspora</taxon>
    </lineage>
</organism>
<accession>A0ABN7VQQ4</accession>
<dbReference type="Proteomes" id="UP000789901">
    <property type="component" value="Unassembled WGS sequence"/>
</dbReference>
<proteinExistence type="predicted"/>
<sequence length="123" mass="14347">MSLIMLDKIFPDSDFLKMMHDYTYSLTSGTAIFEEDIQLYDSEDDFEYNSENNFKDNFEDSFEDNNLLEVNSNMLNIENSINLEYASNNTDQLLTSDKVIDYGKKDFDIDALASKKCKCKMHK</sequence>
<gene>
    <name evidence="1" type="ORF">GMARGA_LOCUS21546</name>
</gene>
<evidence type="ECO:0000313" key="2">
    <source>
        <dbReference type="Proteomes" id="UP000789901"/>
    </source>
</evidence>
<evidence type="ECO:0000313" key="1">
    <source>
        <dbReference type="EMBL" id="CAG8792989.1"/>
    </source>
</evidence>
<comment type="caution">
    <text evidence="1">The sequence shown here is derived from an EMBL/GenBank/DDBJ whole genome shotgun (WGS) entry which is preliminary data.</text>
</comment>